<keyword evidence="2" id="KW-1185">Reference proteome</keyword>
<protein>
    <submittedName>
        <fullName evidence="1">Uncharacterized protein</fullName>
    </submittedName>
</protein>
<accession>A0A834H812</accession>
<reference evidence="1" key="1">
    <citation type="submission" date="2019-11" db="EMBL/GenBank/DDBJ databases">
        <authorList>
            <person name="Liu Y."/>
            <person name="Hou J."/>
            <person name="Li T.-Q."/>
            <person name="Guan C.-H."/>
            <person name="Wu X."/>
            <person name="Wu H.-Z."/>
            <person name="Ling F."/>
            <person name="Zhang R."/>
            <person name="Shi X.-G."/>
            <person name="Ren J.-P."/>
            <person name="Chen E.-F."/>
            <person name="Sun J.-M."/>
        </authorList>
    </citation>
    <scope>NUCLEOTIDE SEQUENCE</scope>
    <source>
        <strain evidence="1">Adult_tree_wgs_1</strain>
        <tissue evidence="1">Leaves</tissue>
    </source>
</reference>
<comment type="caution">
    <text evidence="1">The sequence shown here is derived from an EMBL/GenBank/DDBJ whole genome shotgun (WGS) entry which is preliminary data.</text>
</comment>
<dbReference type="Proteomes" id="UP000626092">
    <property type="component" value="Unassembled WGS sequence"/>
</dbReference>
<evidence type="ECO:0000313" key="1">
    <source>
        <dbReference type="EMBL" id="KAF7148113.1"/>
    </source>
</evidence>
<dbReference type="AlphaFoldDB" id="A0A834H812"/>
<gene>
    <name evidence="1" type="ORF">RHSIM_Rhsim03G0058900</name>
</gene>
<organism evidence="1 2">
    <name type="scientific">Rhododendron simsii</name>
    <name type="common">Sims's rhododendron</name>
    <dbReference type="NCBI Taxonomy" id="118357"/>
    <lineage>
        <taxon>Eukaryota</taxon>
        <taxon>Viridiplantae</taxon>
        <taxon>Streptophyta</taxon>
        <taxon>Embryophyta</taxon>
        <taxon>Tracheophyta</taxon>
        <taxon>Spermatophyta</taxon>
        <taxon>Magnoliopsida</taxon>
        <taxon>eudicotyledons</taxon>
        <taxon>Gunneridae</taxon>
        <taxon>Pentapetalae</taxon>
        <taxon>asterids</taxon>
        <taxon>Ericales</taxon>
        <taxon>Ericaceae</taxon>
        <taxon>Ericoideae</taxon>
        <taxon>Rhodoreae</taxon>
        <taxon>Rhododendron</taxon>
    </lineage>
</organism>
<evidence type="ECO:0000313" key="2">
    <source>
        <dbReference type="Proteomes" id="UP000626092"/>
    </source>
</evidence>
<sequence>MGAVGVAVVQDGNRRDDSRELMGEFRLESSLSLSGPVDLSETNNEWISLTASSCMNYATTINTSRCDFTNLRKVCFNQTTGLQVPMIRRIDIVDDLMPGNLTFEHMEQMTAEEKLDAEFDATFDVDIYPRNSEIRNTVGDICLVGYKFMDLDLSSFLFCPRLKRFAPVLKRQRSK</sequence>
<dbReference type="EMBL" id="WJXA01000003">
    <property type="protein sequence ID" value="KAF7148113.1"/>
    <property type="molecule type" value="Genomic_DNA"/>
</dbReference>
<dbReference type="OrthoDB" id="10340175at2759"/>
<proteinExistence type="predicted"/>
<name>A0A834H812_RHOSS</name>